<keyword evidence="1" id="KW-0472">Membrane</keyword>
<gene>
    <name evidence="2" type="ORF">ENU1_212870</name>
</gene>
<feature type="transmembrane region" description="Helical" evidence="1">
    <location>
        <begin position="84"/>
        <end position="101"/>
    </location>
</feature>
<dbReference type="AlphaFoldDB" id="K2GT04"/>
<dbReference type="VEuPathDB" id="AmoebaDB:ENU1_212870"/>
<protein>
    <recommendedName>
        <fullName evidence="4">PRA1 family protein</fullName>
    </recommendedName>
</protein>
<proteinExistence type="predicted"/>
<feature type="transmembrane region" description="Helical" evidence="1">
    <location>
        <begin position="147"/>
        <end position="166"/>
    </location>
</feature>
<dbReference type="OrthoDB" id="30218at2759"/>
<keyword evidence="1" id="KW-1133">Transmembrane helix</keyword>
<reference evidence="2 3" key="1">
    <citation type="submission" date="2011-11" db="EMBL/GenBank/DDBJ databases">
        <authorList>
            <person name="Hannick L."/>
            <person name="Karamycheva S."/>
            <person name="Lorenzi H."/>
            <person name="Caler E."/>
        </authorList>
    </citation>
    <scope>NUCLEOTIDE SEQUENCE [LARGE SCALE GENOMIC DNA]</scope>
    <source>
        <strain evidence="2 3">P19</strain>
    </source>
</reference>
<sequence length="167" mass="19852">MNQEETAQTTYVRVSQEELGDIPWYSNNDMFNEQIDIKTFIGSPSSYSVPTNAKLRFENNIITYLKYYIGTIFILLLPSEFLSFKFFFIESVINIILYFFGNKLSKKLSQTPMVFILIYLLTLFTLCLCVNRLIIWLLYLIAISRLLFFFCFLFIQLLCLFFQNLFF</sequence>
<organism evidence="2 3">
    <name type="scientific">Entamoeba nuttalli (strain P19)</name>
    <name type="common">Amoeba</name>
    <dbReference type="NCBI Taxonomy" id="1076696"/>
    <lineage>
        <taxon>Eukaryota</taxon>
        <taxon>Amoebozoa</taxon>
        <taxon>Evosea</taxon>
        <taxon>Archamoebae</taxon>
        <taxon>Mastigamoebida</taxon>
        <taxon>Entamoebidae</taxon>
        <taxon>Entamoeba</taxon>
    </lineage>
</organism>
<dbReference type="GeneID" id="20076851"/>
<evidence type="ECO:0000313" key="3">
    <source>
        <dbReference type="Proteomes" id="UP000006769"/>
    </source>
</evidence>
<keyword evidence="1" id="KW-0812">Transmembrane</keyword>
<accession>K2GT04</accession>
<name>K2GT04_ENTNP</name>
<feature type="transmembrane region" description="Helical" evidence="1">
    <location>
        <begin position="113"/>
        <end position="141"/>
    </location>
</feature>
<dbReference type="OMA" id="SYSIPIN"/>
<evidence type="ECO:0000313" key="2">
    <source>
        <dbReference type="EMBL" id="EKE36992.1"/>
    </source>
</evidence>
<feature type="transmembrane region" description="Helical" evidence="1">
    <location>
        <begin position="61"/>
        <end position="78"/>
    </location>
</feature>
<evidence type="ECO:0000256" key="1">
    <source>
        <dbReference type="SAM" id="Phobius"/>
    </source>
</evidence>
<dbReference type="Proteomes" id="UP000006769">
    <property type="component" value="Unassembled WGS sequence"/>
</dbReference>
<dbReference type="RefSeq" id="XP_008860671.1">
    <property type="nucleotide sequence ID" value="XM_008862449.1"/>
</dbReference>
<evidence type="ECO:0008006" key="4">
    <source>
        <dbReference type="Google" id="ProtNLM"/>
    </source>
</evidence>
<dbReference type="EMBL" id="JH930212">
    <property type="protein sequence ID" value="EKE36992.1"/>
    <property type="molecule type" value="Genomic_DNA"/>
</dbReference>